<dbReference type="GeneID" id="91093380"/>
<keyword evidence="13" id="KW-1185">Reference proteome</keyword>
<comment type="similarity">
    <text evidence="2 10">Belongs to the class VI-like SAM-binding methyltransferase superfamily. Isoprenylcysteine carboxyl methyltransferase family.</text>
</comment>
<feature type="transmembrane region" description="Helical" evidence="10">
    <location>
        <begin position="172"/>
        <end position="191"/>
    </location>
</feature>
<dbReference type="AlphaFoldDB" id="A0AAX4JRS1"/>
<dbReference type="GO" id="GO:0004671">
    <property type="term" value="F:protein C-terminal S-isoprenylcysteine carboxyl O-methyltransferase activity"/>
    <property type="evidence" value="ECO:0007669"/>
    <property type="project" value="UniProtKB-EC"/>
</dbReference>
<protein>
    <recommendedName>
        <fullName evidence="3 10">Protein-S-isoprenylcysteine O-methyltransferase</fullName>
        <ecNumber evidence="3 10">2.1.1.100</ecNumber>
    </recommendedName>
</protein>
<dbReference type="PANTHER" id="PTHR12714">
    <property type="entry name" value="PROTEIN-S ISOPRENYLCYSTEINE O-METHYLTRANSFERASE"/>
    <property type="match status" value="1"/>
</dbReference>
<keyword evidence="7 10" id="KW-0812">Transmembrane</keyword>
<evidence type="ECO:0000313" key="13">
    <source>
        <dbReference type="Proteomes" id="UP001355207"/>
    </source>
</evidence>
<keyword evidence="10" id="KW-0256">Endoplasmic reticulum</keyword>
<keyword evidence="5" id="KW-0808">Transferase</keyword>
<feature type="region of interest" description="Disordered" evidence="11">
    <location>
        <begin position="1"/>
        <end position="84"/>
    </location>
</feature>
<proteinExistence type="inferred from homology"/>
<evidence type="ECO:0000256" key="4">
    <source>
        <dbReference type="ARBA" id="ARBA00022603"/>
    </source>
</evidence>
<dbReference type="GO" id="GO:0032259">
    <property type="term" value="P:methylation"/>
    <property type="evidence" value="ECO:0007669"/>
    <property type="project" value="UniProtKB-KW"/>
</dbReference>
<dbReference type="Gene3D" id="1.20.120.1630">
    <property type="match status" value="1"/>
</dbReference>
<accession>A0AAX4JRS1</accession>
<dbReference type="GO" id="GO:0005789">
    <property type="term" value="C:endoplasmic reticulum membrane"/>
    <property type="evidence" value="ECO:0007669"/>
    <property type="project" value="UniProtKB-SubCell"/>
</dbReference>
<reference evidence="12 13" key="1">
    <citation type="submission" date="2024-01" db="EMBL/GenBank/DDBJ databases">
        <title>Comparative genomics of Cryptococcus and Kwoniella reveals pathogenesis evolution and contrasting modes of karyotype evolution via chromosome fusion or intercentromeric recombination.</title>
        <authorList>
            <person name="Coelho M.A."/>
            <person name="David-Palma M."/>
            <person name="Shea T."/>
            <person name="Bowers K."/>
            <person name="McGinley-Smith S."/>
            <person name="Mohammad A.W."/>
            <person name="Gnirke A."/>
            <person name="Yurkov A.M."/>
            <person name="Nowrousian M."/>
            <person name="Sun S."/>
            <person name="Cuomo C.A."/>
            <person name="Heitman J."/>
        </authorList>
    </citation>
    <scope>NUCLEOTIDE SEQUENCE [LARGE SCALE GENOMIC DNA]</scope>
    <source>
        <strain evidence="12 13">CBS 6074</strain>
    </source>
</reference>
<evidence type="ECO:0000256" key="6">
    <source>
        <dbReference type="ARBA" id="ARBA00022691"/>
    </source>
</evidence>
<dbReference type="EC" id="2.1.1.100" evidence="3 10"/>
<dbReference type="InterPro" id="IPR007269">
    <property type="entry name" value="ICMT_MeTrfase"/>
</dbReference>
<keyword evidence="4 10" id="KW-0489">Methyltransferase</keyword>
<evidence type="ECO:0000256" key="8">
    <source>
        <dbReference type="ARBA" id="ARBA00022989"/>
    </source>
</evidence>
<dbReference type="PROSITE" id="PS51564">
    <property type="entry name" value="SAM_ICMT"/>
    <property type="match status" value="1"/>
</dbReference>
<evidence type="ECO:0000256" key="3">
    <source>
        <dbReference type="ARBA" id="ARBA00012151"/>
    </source>
</evidence>
<keyword evidence="9 10" id="KW-0472">Membrane</keyword>
<dbReference type="RefSeq" id="XP_066074579.1">
    <property type="nucleotide sequence ID" value="XM_066218482.1"/>
</dbReference>
<evidence type="ECO:0000313" key="12">
    <source>
        <dbReference type="EMBL" id="WWC87816.1"/>
    </source>
</evidence>
<evidence type="ECO:0000256" key="5">
    <source>
        <dbReference type="ARBA" id="ARBA00022679"/>
    </source>
</evidence>
<keyword evidence="8 10" id="KW-1133">Transmembrane helix</keyword>
<organism evidence="12 13">
    <name type="scientific">Kwoniella dendrophila CBS 6074</name>
    <dbReference type="NCBI Taxonomy" id="1295534"/>
    <lineage>
        <taxon>Eukaryota</taxon>
        <taxon>Fungi</taxon>
        <taxon>Dikarya</taxon>
        <taxon>Basidiomycota</taxon>
        <taxon>Agaricomycotina</taxon>
        <taxon>Tremellomycetes</taxon>
        <taxon>Tremellales</taxon>
        <taxon>Cryptococcaceae</taxon>
        <taxon>Kwoniella</taxon>
    </lineage>
</organism>
<comment type="subcellular location">
    <subcellularLocation>
        <location evidence="10">Endoplasmic reticulum membrane</location>
        <topology evidence="10">Multi-pass membrane protein</topology>
    </subcellularLocation>
    <subcellularLocation>
        <location evidence="1">Membrane</location>
        <topology evidence="1">Multi-pass membrane protein</topology>
    </subcellularLocation>
</comment>
<keyword evidence="6 10" id="KW-0949">S-adenosyl-L-methionine</keyword>
<feature type="transmembrane region" description="Helical" evidence="10">
    <location>
        <begin position="133"/>
        <end position="152"/>
    </location>
</feature>
<feature type="compositionally biased region" description="Low complexity" evidence="11">
    <location>
        <begin position="41"/>
        <end position="60"/>
    </location>
</feature>
<dbReference type="InterPro" id="IPR025770">
    <property type="entry name" value="PPMT_MeTrfase"/>
</dbReference>
<feature type="transmembrane region" description="Helical" evidence="10">
    <location>
        <begin position="95"/>
        <end position="121"/>
    </location>
</feature>
<evidence type="ECO:0000256" key="1">
    <source>
        <dbReference type="ARBA" id="ARBA00004141"/>
    </source>
</evidence>
<sequence>MSDPSLLATPVPSLSSSPTPSPEVSRLPTPTPNGDLSPHNPSISYSSAHSSSPTPSLAASDMTASTPRAGSPSPEFVTMPKTDQYDPRGTIPNTLLAVAVISAVLGGITATSLALASRQVLDHFAGSWARPQLGIYLAAIATFHLFEFYTTAGWNPLKVSVDAFLLNNTKQYHIAHAMGLLEYFIASYFFPSRFDSKRNSFPLLAIITVVMVAAQGVRSLAMIQAAQSFSHIVKSKKHDDHTLVTHGLYSWSRHPSYTGFFYWAVFSQLLLGNVVTSLGFVIVLSRFFSARIIDEEKWLVKFFGDEYVQYRKRVGTKLPFFFSPA</sequence>
<dbReference type="Pfam" id="PF04140">
    <property type="entry name" value="ICMT"/>
    <property type="match status" value="1"/>
</dbReference>
<evidence type="ECO:0000256" key="7">
    <source>
        <dbReference type="ARBA" id="ARBA00022692"/>
    </source>
</evidence>
<dbReference type="EMBL" id="CP144100">
    <property type="protein sequence ID" value="WWC87816.1"/>
    <property type="molecule type" value="Genomic_DNA"/>
</dbReference>
<dbReference type="Proteomes" id="UP001355207">
    <property type="component" value="Chromosome 3"/>
</dbReference>
<feature type="compositionally biased region" description="Low complexity" evidence="11">
    <location>
        <begin position="1"/>
        <end position="18"/>
    </location>
</feature>
<evidence type="ECO:0000256" key="9">
    <source>
        <dbReference type="ARBA" id="ARBA00023136"/>
    </source>
</evidence>
<dbReference type="PANTHER" id="PTHR12714:SF9">
    <property type="entry name" value="PROTEIN-S-ISOPRENYLCYSTEINE O-METHYLTRANSFERASE"/>
    <property type="match status" value="1"/>
</dbReference>
<comment type="catalytic activity">
    <reaction evidence="10">
        <text>[protein]-C-terminal S-[(2E,6E)-farnesyl]-L-cysteine + S-adenosyl-L-methionine = [protein]-C-terminal S-[(2E,6E)-farnesyl]-L-cysteine methyl ester + S-adenosyl-L-homocysteine</text>
        <dbReference type="Rhea" id="RHEA:21672"/>
        <dbReference type="Rhea" id="RHEA-COMP:12125"/>
        <dbReference type="Rhea" id="RHEA-COMP:12126"/>
        <dbReference type="ChEBI" id="CHEBI:57856"/>
        <dbReference type="ChEBI" id="CHEBI:59789"/>
        <dbReference type="ChEBI" id="CHEBI:90510"/>
        <dbReference type="ChEBI" id="CHEBI:90511"/>
        <dbReference type="EC" id="2.1.1.100"/>
    </reaction>
</comment>
<name>A0AAX4JRS1_9TREE</name>
<feature type="transmembrane region" description="Helical" evidence="10">
    <location>
        <begin position="203"/>
        <end position="226"/>
    </location>
</feature>
<gene>
    <name evidence="12" type="ORF">L201_002708</name>
</gene>
<evidence type="ECO:0000256" key="11">
    <source>
        <dbReference type="SAM" id="MobiDB-lite"/>
    </source>
</evidence>
<feature type="transmembrane region" description="Helical" evidence="10">
    <location>
        <begin position="260"/>
        <end position="284"/>
    </location>
</feature>
<evidence type="ECO:0000256" key="2">
    <source>
        <dbReference type="ARBA" id="ARBA00009140"/>
    </source>
</evidence>
<evidence type="ECO:0000256" key="10">
    <source>
        <dbReference type="RuleBase" id="RU362022"/>
    </source>
</evidence>